<dbReference type="GO" id="GO:0005975">
    <property type="term" value="P:carbohydrate metabolic process"/>
    <property type="evidence" value="ECO:0007669"/>
    <property type="project" value="InterPro"/>
</dbReference>
<feature type="signal peptide" evidence="4">
    <location>
        <begin position="1"/>
        <end position="22"/>
    </location>
</feature>
<name>A0A5C5VPX9_9BACT</name>
<dbReference type="Pfam" id="PF18565">
    <property type="entry name" value="Glyco_hydro2_C5"/>
    <property type="match status" value="1"/>
</dbReference>
<dbReference type="Pfam" id="PF00703">
    <property type="entry name" value="Glyco_hydro_2"/>
    <property type="match status" value="1"/>
</dbReference>
<dbReference type="EC" id="3.2.1.23" evidence="10"/>
<feature type="domain" description="Glycoside hydrolase family 2 catalytic" evidence="6">
    <location>
        <begin position="301"/>
        <end position="473"/>
    </location>
</feature>
<feature type="domain" description="Glycoside hydrolase family 2 immunoglobulin-like beta-sandwich" evidence="5">
    <location>
        <begin position="190"/>
        <end position="291"/>
    </location>
</feature>
<keyword evidence="3 10" id="KW-0326">Glycosidase</keyword>
<dbReference type="PROSITE" id="PS51257">
    <property type="entry name" value="PROKAR_LIPOPROTEIN"/>
    <property type="match status" value="1"/>
</dbReference>
<dbReference type="InterPro" id="IPR006101">
    <property type="entry name" value="Glyco_hydro_2"/>
</dbReference>
<evidence type="ECO:0000259" key="6">
    <source>
        <dbReference type="Pfam" id="PF02836"/>
    </source>
</evidence>
<dbReference type="SUPFAM" id="SSF51445">
    <property type="entry name" value="(Trans)glycosidases"/>
    <property type="match status" value="1"/>
</dbReference>
<dbReference type="PROSITE" id="PS00608">
    <property type="entry name" value="GLYCOSYL_HYDROL_F2_2"/>
    <property type="match status" value="1"/>
</dbReference>
<dbReference type="Gene3D" id="2.60.120.260">
    <property type="entry name" value="Galactose-binding domain-like"/>
    <property type="match status" value="1"/>
</dbReference>
<feature type="domain" description="Glycosyl hydrolases family 2 sugar binding" evidence="7">
    <location>
        <begin position="81"/>
        <end position="164"/>
    </location>
</feature>
<keyword evidence="4" id="KW-0732">Signal</keyword>
<keyword evidence="11" id="KW-1185">Reference proteome</keyword>
<feature type="domain" description="Glycoside hydrolase family 2" evidence="9">
    <location>
        <begin position="715"/>
        <end position="817"/>
    </location>
</feature>
<evidence type="ECO:0000259" key="9">
    <source>
        <dbReference type="Pfam" id="PF18565"/>
    </source>
</evidence>
<evidence type="ECO:0000313" key="11">
    <source>
        <dbReference type="Proteomes" id="UP000318995"/>
    </source>
</evidence>
<accession>A0A5C5VPX9</accession>
<feature type="chain" id="PRO_5022801587" evidence="4">
    <location>
        <begin position="23"/>
        <end position="823"/>
    </location>
</feature>
<dbReference type="InterPro" id="IPR006103">
    <property type="entry name" value="Glyco_hydro_2_cat"/>
</dbReference>
<evidence type="ECO:0000259" key="7">
    <source>
        <dbReference type="Pfam" id="PF02837"/>
    </source>
</evidence>
<evidence type="ECO:0000256" key="4">
    <source>
        <dbReference type="SAM" id="SignalP"/>
    </source>
</evidence>
<dbReference type="Pfam" id="PF16355">
    <property type="entry name" value="DUF4982"/>
    <property type="match status" value="1"/>
</dbReference>
<dbReference type="SUPFAM" id="SSF49785">
    <property type="entry name" value="Galactose-binding domain-like"/>
    <property type="match status" value="1"/>
</dbReference>
<evidence type="ECO:0000313" key="10">
    <source>
        <dbReference type="EMBL" id="TWT40634.1"/>
    </source>
</evidence>
<dbReference type="Gene3D" id="2.60.40.10">
    <property type="entry name" value="Immunoglobulins"/>
    <property type="match status" value="3"/>
</dbReference>
<dbReference type="InterPro" id="IPR008979">
    <property type="entry name" value="Galactose-bd-like_sf"/>
</dbReference>
<dbReference type="GO" id="GO:0004565">
    <property type="term" value="F:beta-galactosidase activity"/>
    <property type="evidence" value="ECO:0007669"/>
    <property type="project" value="UniProtKB-EC"/>
</dbReference>
<comment type="similarity">
    <text evidence="1">Belongs to the glycosyl hydrolase 2 family.</text>
</comment>
<dbReference type="AlphaFoldDB" id="A0A5C5VPX9"/>
<dbReference type="InterPro" id="IPR023232">
    <property type="entry name" value="Glyco_hydro_2_AS"/>
</dbReference>
<dbReference type="SUPFAM" id="SSF49303">
    <property type="entry name" value="beta-Galactosidase/glucuronidase domain"/>
    <property type="match status" value="1"/>
</dbReference>
<dbReference type="Pfam" id="PF02837">
    <property type="entry name" value="Glyco_hydro_2_N"/>
    <property type="match status" value="1"/>
</dbReference>
<gene>
    <name evidence="10" type="primary">lacZ_3</name>
    <name evidence="10" type="ORF">Pla111_32790</name>
</gene>
<dbReference type="PANTHER" id="PTHR42732:SF1">
    <property type="entry name" value="BETA-MANNOSIDASE"/>
    <property type="match status" value="1"/>
</dbReference>
<dbReference type="InterPro" id="IPR036156">
    <property type="entry name" value="Beta-gal/glucu_dom_sf"/>
</dbReference>
<dbReference type="EMBL" id="SJPH01000011">
    <property type="protein sequence ID" value="TWT40634.1"/>
    <property type="molecule type" value="Genomic_DNA"/>
</dbReference>
<dbReference type="InterPro" id="IPR032311">
    <property type="entry name" value="DUF4982"/>
</dbReference>
<dbReference type="PANTHER" id="PTHR42732">
    <property type="entry name" value="BETA-GALACTOSIDASE"/>
    <property type="match status" value="1"/>
</dbReference>
<evidence type="ECO:0000256" key="2">
    <source>
        <dbReference type="ARBA" id="ARBA00022801"/>
    </source>
</evidence>
<dbReference type="InterPro" id="IPR051913">
    <property type="entry name" value="GH2_Domain-Containing"/>
</dbReference>
<dbReference type="InterPro" id="IPR040605">
    <property type="entry name" value="Glyco_hydro2_dom5"/>
</dbReference>
<dbReference type="RefSeq" id="WP_197525092.1">
    <property type="nucleotide sequence ID" value="NZ_SJPH01000011.1"/>
</dbReference>
<dbReference type="Gene3D" id="3.20.20.80">
    <property type="entry name" value="Glycosidases"/>
    <property type="match status" value="1"/>
</dbReference>
<sequence precursor="true">MTNLRFGPAIALALGMACVSTAASERRSFNDAWRFHKGTAEGAEAADYDAGDWRRVTLPHDWAIEGPFDPKYNARTGGLPVHGTGWYRKAFPTPAGDAGQRVAIAFDGAMYDAHVWVNGQFVGNRPYGYIGFELDVTDALRRDGGDNLVAVRLQPKHLASRWYPGAGLYRNVWLNVRPAVHVPQWGVAITTPSVTDDLASVATATEVANHRGDAIDVRVRQTVLSSDGEPLTTNTQPLEIAAGETAEVRQRLAIEEPSRWDVESPYLYRLKTEVLSGELVIDSMTSRFGVRTVEFGSEFGFKLNGRPLRMQGVCLHHDLGPLGAAVNRRATERQLEIMKAMGVNAIRTSHNPPSPEQLELCDELGLLVLDEAFDCWRKPKVPNGYNVFFDEWHERDLRDMIRRDRNHPSVVLWSIGNEILEQWTKDGWKLARQLTAICHDEDPSRLVTAGFNGYPQSYDNKLAHEIDVVGLNYKPMFYPDAIGREPGFVIYGSETSSCVSSRGVYHLPIEAYETHPSLQVTSYDLIGPKWAYPPDIEFQQLDSHPSVFGEFVWTGFDYLGEPTPYSGRDNETDGYWNKHWPARSSYFGCVDLCGLPKDRFYLYQSQWTEAPMAHLAPHWNWEDRAGEPIPVYCYTNGDEAELFLNGRLLGRLTKGVDRTPVKVDCYNWPGGDLESRFRLRWDVPYEPGELRVVAYRGGEAVAEDVVHTAGPPAALVLKADRASLTGSDDLSFVTFQIIDAEGNVCPEAANRVDFTVEGPGRVVAVGNGDATSMAPFQATTRKAFSGMGMAIVGPAEEGSGAFTLQAVSEGLAPASVKIECRLR</sequence>
<protein>
    <submittedName>
        <fullName evidence="10">Beta-galactosidase</fullName>
        <ecNumber evidence="10">3.2.1.23</ecNumber>
    </submittedName>
</protein>
<dbReference type="InterPro" id="IPR013783">
    <property type="entry name" value="Ig-like_fold"/>
</dbReference>
<feature type="domain" description="DUF4982" evidence="8">
    <location>
        <begin position="626"/>
        <end position="702"/>
    </location>
</feature>
<dbReference type="PRINTS" id="PR00132">
    <property type="entry name" value="GLHYDRLASE2"/>
</dbReference>
<keyword evidence="2 10" id="KW-0378">Hydrolase</keyword>
<reference evidence="10 11" key="1">
    <citation type="submission" date="2019-02" db="EMBL/GenBank/DDBJ databases">
        <title>Deep-cultivation of Planctomycetes and their phenomic and genomic characterization uncovers novel biology.</title>
        <authorList>
            <person name="Wiegand S."/>
            <person name="Jogler M."/>
            <person name="Boedeker C."/>
            <person name="Pinto D."/>
            <person name="Vollmers J."/>
            <person name="Rivas-Marin E."/>
            <person name="Kohn T."/>
            <person name="Peeters S.H."/>
            <person name="Heuer A."/>
            <person name="Rast P."/>
            <person name="Oberbeckmann S."/>
            <person name="Bunk B."/>
            <person name="Jeske O."/>
            <person name="Meyerdierks A."/>
            <person name="Storesund J.E."/>
            <person name="Kallscheuer N."/>
            <person name="Luecker S."/>
            <person name="Lage O.M."/>
            <person name="Pohl T."/>
            <person name="Merkel B.J."/>
            <person name="Hornburger P."/>
            <person name="Mueller R.-W."/>
            <person name="Bruemmer F."/>
            <person name="Labrenz M."/>
            <person name="Spormann A.M."/>
            <person name="Op Den Camp H."/>
            <person name="Overmann J."/>
            <person name="Amann R."/>
            <person name="Jetten M.S.M."/>
            <person name="Mascher T."/>
            <person name="Medema M.H."/>
            <person name="Devos D.P."/>
            <person name="Kaster A.-K."/>
            <person name="Ovreas L."/>
            <person name="Rohde M."/>
            <person name="Galperin M.Y."/>
            <person name="Jogler C."/>
        </authorList>
    </citation>
    <scope>NUCLEOTIDE SEQUENCE [LARGE SCALE GENOMIC DNA]</scope>
    <source>
        <strain evidence="10 11">Pla111</strain>
    </source>
</reference>
<dbReference type="Pfam" id="PF02836">
    <property type="entry name" value="Glyco_hydro_2_C"/>
    <property type="match status" value="1"/>
</dbReference>
<dbReference type="InterPro" id="IPR006102">
    <property type="entry name" value="Ig-like_GH2"/>
</dbReference>
<comment type="caution">
    <text evidence="10">The sequence shown here is derived from an EMBL/GenBank/DDBJ whole genome shotgun (WGS) entry which is preliminary data.</text>
</comment>
<evidence type="ECO:0000256" key="3">
    <source>
        <dbReference type="ARBA" id="ARBA00023295"/>
    </source>
</evidence>
<evidence type="ECO:0000259" key="8">
    <source>
        <dbReference type="Pfam" id="PF16355"/>
    </source>
</evidence>
<dbReference type="InterPro" id="IPR017853">
    <property type="entry name" value="GH"/>
</dbReference>
<organism evidence="10 11">
    <name type="scientific">Botrimarina hoheduenensis</name>
    <dbReference type="NCBI Taxonomy" id="2528000"/>
    <lineage>
        <taxon>Bacteria</taxon>
        <taxon>Pseudomonadati</taxon>
        <taxon>Planctomycetota</taxon>
        <taxon>Planctomycetia</taxon>
        <taxon>Pirellulales</taxon>
        <taxon>Lacipirellulaceae</taxon>
        <taxon>Botrimarina</taxon>
    </lineage>
</organism>
<dbReference type="Proteomes" id="UP000318995">
    <property type="component" value="Unassembled WGS sequence"/>
</dbReference>
<proteinExistence type="inferred from homology"/>
<dbReference type="InterPro" id="IPR006104">
    <property type="entry name" value="Glyco_hydro_2_N"/>
</dbReference>
<evidence type="ECO:0000256" key="1">
    <source>
        <dbReference type="ARBA" id="ARBA00007401"/>
    </source>
</evidence>
<evidence type="ECO:0000259" key="5">
    <source>
        <dbReference type="Pfam" id="PF00703"/>
    </source>
</evidence>